<dbReference type="InterPro" id="IPR038820">
    <property type="entry name" value="CCDC171"/>
</dbReference>
<evidence type="ECO:0000313" key="2">
    <source>
        <dbReference type="EMBL" id="NXG22879.1"/>
    </source>
</evidence>
<feature type="non-terminal residue" evidence="2">
    <location>
        <position position="1"/>
    </location>
</feature>
<dbReference type="EMBL" id="VWZG01010112">
    <property type="protein sequence ID" value="NXG22879.1"/>
    <property type="molecule type" value="Genomic_DNA"/>
</dbReference>
<reference evidence="2 3" key="1">
    <citation type="submission" date="2019-09" db="EMBL/GenBank/DDBJ databases">
        <title>Bird 10,000 Genomes (B10K) Project - Family phase.</title>
        <authorList>
            <person name="Zhang G."/>
        </authorList>
    </citation>
    <scope>NUCLEOTIDE SEQUENCE [LARGE SCALE GENOMIC DNA]</scope>
    <source>
        <strain evidence="2">B10K-DU-001-02</strain>
        <tissue evidence="2">Muscle</tissue>
    </source>
</reference>
<evidence type="ECO:0000256" key="1">
    <source>
        <dbReference type="SAM" id="Coils"/>
    </source>
</evidence>
<dbReference type="AlphaFoldDB" id="A0A7K9A6T5"/>
<sequence length="84" mass="9892">SQSEKEKIELRLEIERGEAIRQRLEHELSAARKEAEMQRFAAEEELSIAKTKLVELQALTEKYQQKAAEAEKLSHRAQQKWEEE</sequence>
<feature type="non-terminal residue" evidence="2">
    <location>
        <position position="84"/>
    </location>
</feature>
<comment type="caution">
    <text evidence="2">The sequence shown here is derived from an EMBL/GenBank/DDBJ whole genome shotgun (WGS) entry which is preliminary data.</text>
</comment>
<gene>
    <name evidence="2" type="primary">Ccdc171_1</name>
    <name evidence="2" type="ORF">GRAVAR_R08676</name>
</gene>
<dbReference type="Proteomes" id="UP000591535">
    <property type="component" value="Unassembled WGS sequence"/>
</dbReference>
<feature type="coiled-coil region" evidence="1">
    <location>
        <begin position="7"/>
        <end position="80"/>
    </location>
</feature>
<keyword evidence="3" id="KW-1185">Reference proteome</keyword>
<dbReference type="PANTHER" id="PTHR47899">
    <property type="entry name" value="COILED-COIL DOMAIN-CONTAINING PROTEIN 171"/>
    <property type="match status" value="1"/>
</dbReference>
<protein>
    <submittedName>
        <fullName evidence="2">CC171 protein</fullName>
    </submittedName>
</protein>
<accession>A0A7K9A6T5</accession>
<proteinExistence type="predicted"/>
<keyword evidence="1" id="KW-0175">Coiled coil</keyword>
<dbReference type="PANTHER" id="PTHR47899:SF1">
    <property type="entry name" value="COILED-COIL DOMAIN-CONTAINING PROTEIN 171"/>
    <property type="match status" value="1"/>
</dbReference>
<name>A0A7K9A6T5_9PASS</name>
<evidence type="ECO:0000313" key="3">
    <source>
        <dbReference type="Proteomes" id="UP000591535"/>
    </source>
</evidence>
<organism evidence="2 3">
    <name type="scientific">Grallaria varia</name>
    <name type="common">variegated antpitta</name>
    <dbReference type="NCBI Taxonomy" id="117165"/>
    <lineage>
        <taxon>Eukaryota</taxon>
        <taxon>Metazoa</taxon>
        <taxon>Chordata</taxon>
        <taxon>Craniata</taxon>
        <taxon>Vertebrata</taxon>
        <taxon>Euteleostomi</taxon>
        <taxon>Archelosauria</taxon>
        <taxon>Archosauria</taxon>
        <taxon>Dinosauria</taxon>
        <taxon>Saurischia</taxon>
        <taxon>Theropoda</taxon>
        <taxon>Coelurosauria</taxon>
        <taxon>Aves</taxon>
        <taxon>Neognathae</taxon>
        <taxon>Neoaves</taxon>
        <taxon>Telluraves</taxon>
        <taxon>Australaves</taxon>
        <taxon>Passeriformes</taxon>
        <taxon>Formicariidae</taxon>
        <taxon>Grallaria</taxon>
    </lineage>
</organism>